<feature type="modified residue" description="N6-(pyridoxal phosphate)lysine" evidence="19">
    <location>
        <position position="307"/>
    </location>
</feature>
<evidence type="ECO:0000256" key="17">
    <source>
        <dbReference type="PIRNR" id="PIRNR017689"/>
    </source>
</evidence>
<dbReference type="NCBIfam" id="TIGR03531">
    <property type="entry name" value="selenium_SpcS"/>
    <property type="match status" value="1"/>
</dbReference>
<feature type="site" description="May act as a substrate filter by repelling compounds with a negatively charged alpha-carboxylate" evidence="19">
    <location>
        <position position="74"/>
    </location>
</feature>
<reference evidence="20 21" key="1">
    <citation type="submission" date="2017-08" db="EMBL/GenBank/DDBJ databases">
        <title>Acidophilic green algal genome provides insights into adaptation to an acidic environment.</title>
        <authorList>
            <person name="Hirooka S."/>
            <person name="Hirose Y."/>
            <person name="Kanesaki Y."/>
            <person name="Higuchi S."/>
            <person name="Fujiwara T."/>
            <person name="Onuma R."/>
            <person name="Era A."/>
            <person name="Ohbayashi R."/>
            <person name="Uzuka A."/>
            <person name="Nozaki H."/>
            <person name="Yoshikawa H."/>
            <person name="Miyagishima S.Y."/>
        </authorList>
    </citation>
    <scope>NUCLEOTIDE SEQUENCE [LARGE SCALE GENOMIC DNA]</scope>
    <source>
        <strain evidence="20 21">NIES-2499</strain>
    </source>
</reference>
<dbReference type="InterPro" id="IPR015424">
    <property type="entry name" value="PyrdxlP-dep_Trfase"/>
</dbReference>
<keyword evidence="12 17" id="KW-0711">Selenium</keyword>
<feature type="binding site" evidence="18">
    <location>
        <position position="98"/>
    </location>
    <ligand>
        <name>substrate</name>
    </ligand>
</feature>
<keyword evidence="8 17" id="KW-0808">Transferase</keyword>
<dbReference type="InterPro" id="IPR008829">
    <property type="entry name" value="SepSecS/SepCysS"/>
</dbReference>
<keyword evidence="21" id="KW-1185">Reference proteome</keyword>
<dbReference type="Gene3D" id="3.40.640.10">
    <property type="entry name" value="Type I PLP-dependent aspartate aminotransferase-like (Major domain)"/>
    <property type="match status" value="1"/>
</dbReference>
<comment type="function">
    <text evidence="2 17">Converts O-phosphoseryl-tRNA(Sec) to selenocysteinyl-tRNA(Sec) required for selenoprotein biosynthesis.</text>
</comment>
<evidence type="ECO:0000256" key="1">
    <source>
        <dbReference type="ARBA" id="ARBA00001933"/>
    </source>
</evidence>
<evidence type="ECO:0000256" key="6">
    <source>
        <dbReference type="ARBA" id="ARBA00021963"/>
    </source>
</evidence>
<dbReference type="Proteomes" id="UP000232323">
    <property type="component" value="Unassembled WGS sequence"/>
</dbReference>
<feature type="binding site" evidence="18">
    <location>
        <position position="97"/>
    </location>
    <ligand>
        <name>substrate</name>
    </ligand>
</feature>
<dbReference type="EC" id="2.9.1.2" evidence="5 17"/>
<comment type="catalytic activity">
    <reaction evidence="16 17">
        <text>O-phospho-L-seryl-tRNA(Sec) + selenophosphate + H2O = L-selenocysteinyl-tRNA(Sec) + 2 phosphate</text>
        <dbReference type="Rhea" id="RHEA:25041"/>
        <dbReference type="Rhea" id="RHEA-COMP:9743"/>
        <dbReference type="Rhea" id="RHEA-COMP:9947"/>
        <dbReference type="ChEBI" id="CHEBI:15377"/>
        <dbReference type="ChEBI" id="CHEBI:16144"/>
        <dbReference type="ChEBI" id="CHEBI:43474"/>
        <dbReference type="ChEBI" id="CHEBI:78551"/>
        <dbReference type="ChEBI" id="CHEBI:78573"/>
        <dbReference type="EC" id="2.9.1.2"/>
    </reaction>
</comment>
<dbReference type="GO" id="GO:0001717">
    <property type="term" value="P:conversion of seryl-tRNAsec to selenocys-tRNAsec"/>
    <property type="evidence" value="ECO:0007669"/>
    <property type="project" value="UniProtKB-UniRule"/>
</dbReference>
<dbReference type="PANTHER" id="PTHR12944">
    <property type="entry name" value="SOLUBLE LIVER ANTIGEN/LIVER PANCREAS ANTIGEN"/>
    <property type="match status" value="1"/>
</dbReference>
<evidence type="ECO:0000256" key="18">
    <source>
        <dbReference type="PIRSR" id="PIRSR017689-1"/>
    </source>
</evidence>
<keyword evidence="7 17" id="KW-0820">tRNA-binding</keyword>
<feature type="binding site" evidence="18">
    <location>
        <position position="75"/>
    </location>
    <ligand>
        <name>pyridoxal 5'-phosphate</name>
        <dbReference type="ChEBI" id="CHEBI:597326"/>
    </ligand>
</feature>
<comment type="subcellular location">
    <subcellularLocation>
        <location evidence="17">Cytoplasm</location>
    </subcellularLocation>
</comment>
<dbReference type="PANTHER" id="PTHR12944:SF2">
    <property type="entry name" value="O-PHOSPHOSERYL-TRNA(SEC) SELENIUM TRANSFERASE"/>
    <property type="match status" value="1"/>
</dbReference>
<evidence type="ECO:0000256" key="16">
    <source>
        <dbReference type="ARBA" id="ARBA00048808"/>
    </source>
</evidence>
<dbReference type="GO" id="GO:0005737">
    <property type="term" value="C:cytoplasm"/>
    <property type="evidence" value="ECO:0007669"/>
    <property type="project" value="UniProtKB-SubCell"/>
</dbReference>
<dbReference type="SUPFAM" id="SSF53383">
    <property type="entry name" value="PLP-dependent transferases"/>
    <property type="match status" value="1"/>
</dbReference>
<organism evidence="20 21">
    <name type="scientific">Chlamydomonas eustigma</name>
    <dbReference type="NCBI Taxonomy" id="1157962"/>
    <lineage>
        <taxon>Eukaryota</taxon>
        <taxon>Viridiplantae</taxon>
        <taxon>Chlorophyta</taxon>
        <taxon>core chlorophytes</taxon>
        <taxon>Chlorophyceae</taxon>
        <taxon>CS clade</taxon>
        <taxon>Chlamydomonadales</taxon>
        <taxon>Chlamydomonadaceae</taxon>
        <taxon>Chlamydomonas</taxon>
    </lineage>
</organism>
<feature type="binding site" evidence="18">
    <location>
        <position position="429"/>
    </location>
    <ligand>
        <name>tRNA</name>
        <dbReference type="ChEBI" id="CHEBI:17843"/>
    </ligand>
</feature>
<evidence type="ECO:0000256" key="12">
    <source>
        <dbReference type="ARBA" id="ARBA00023266"/>
    </source>
</evidence>
<comment type="similarity">
    <text evidence="4 17">Belongs to the SepSecS family.</text>
</comment>
<dbReference type="GO" id="GO:0000049">
    <property type="term" value="F:tRNA binding"/>
    <property type="evidence" value="ECO:0007669"/>
    <property type="project" value="UniProtKB-UniRule"/>
</dbReference>
<evidence type="ECO:0000256" key="13">
    <source>
        <dbReference type="ARBA" id="ARBA00030669"/>
    </source>
</evidence>
<keyword evidence="9 17" id="KW-0694">RNA-binding</keyword>
<dbReference type="EMBL" id="BEGY01000046">
    <property type="protein sequence ID" value="GAX79839.1"/>
    <property type="molecule type" value="Genomic_DNA"/>
</dbReference>
<gene>
    <name evidence="20" type="ORF">CEUSTIGMA_g7279.t1</name>
</gene>
<feature type="binding site" evidence="18">
    <location>
        <position position="294"/>
    </location>
    <ligand>
        <name>tRNA</name>
        <dbReference type="ChEBI" id="CHEBI:17843"/>
    </ligand>
</feature>
<evidence type="ECO:0000256" key="15">
    <source>
        <dbReference type="ARBA" id="ARBA00032693"/>
    </source>
</evidence>
<name>A0A250XAB8_9CHLO</name>
<proteinExistence type="inferred from homology"/>
<evidence type="ECO:0000313" key="21">
    <source>
        <dbReference type="Proteomes" id="UP000232323"/>
    </source>
</evidence>
<protein>
    <recommendedName>
        <fullName evidence="6 17">O-phosphoseryl-tRNA(Sec) selenium transferase</fullName>
        <ecNumber evidence="5 17">2.9.1.2</ecNumber>
    </recommendedName>
    <alternativeName>
        <fullName evidence="13 17">Selenocysteine synthase</fullName>
    </alternativeName>
    <alternativeName>
        <fullName evidence="14 17">Selenocysteinyl-tRNA(Sec) synthase</fullName>
    </alternativeName>
    <alternativeName>
        <fullName evidence="15 17">Sep-tRNA:Sec-tRNA synthase</fullName>
    </alternativeName>
</protein>
<comment type="pathway">
    <text evidence="3 17">Aminoacyl-tRNA biosynthesis; selenocysteinyl-tRNA(Sec) biosynthesis; selenocysteinyl-tRNA(Sec) from L-seryl-tRNA(Sec) (archaeal/eukaryal route): step 2/2.</text>
</comment>
<dbReference type="STRING" id="1157962.A0A250XAB8"/>
<evidence type="ECO:0000256" key="7">
    <source>
        <dbReference type="ARBA" id="ARBA00022555"/>
    </source>
</evidence>
<dbReference type="Pfam" id="PF05889">
    <property type="entry name" value="SepSecS"/>
    <property type="match status" value="2"/>
</dbReference>
<evidence type="ECO:0000256" key="8">
    <source>
        <dbReference type="ARBA" id="ARBA00022679"/>
    </source>
</evidence>
<dbReference type="InterPro" id="IPR019872">
    <property type="entry name" value="Sec-tRNA_Se_transferase"/>
</dbReference>
<feature type="binding site" evidence="18">
    <location>
        <position position="338"/>
    </location>
    <ligand>
        <name>substrate</name>
    </ligand>
</feature>
<dbReference type="GO" id="GO:0001514">
    <property type="term" value="P:selenocysteine incorporation"/>
    <property type="evidence" value="ECO:0007669"/>
    <property type="project" value="TreeGrafter"/>
</dbReference>
<evidence type="ECO:0000256" key="14">
    <source>
        <dbReference type="ARBA" id="ARBA00032048"/>
    </source>
</evidence>
<dbReference type="GO" id="GO:0098621">
    <property type="term" value="F:O-phosphoseryl-tRNA(Sec) selenium transferase activity"/>
    <property type="evidence" value="ECO:0007669"/>
    <property type="project" value="UniProtKB-EC"/>
</dbReference>
<evidence type="ECO:0000256" key="10">
    <source>
        <dbReference type="ARBA" id="ARBA00022898"/>
    </source>
</evidence>
<dbReference type="UniPathway" id="UPA00906">
    <property type="reaction ID" value="UER00898"/>
</dbReference>
<comment type="caution">
    <text evidence="20">The sequence shown here is derived from an EMBL/GenBank/DDBJ whole genome shotgun (WGS) entry which is preliminary data.</text>
</comment>
<evidence type="ECO:0000256" key="19">
    <source>
        <dbReference type="PIRSR" id="PIRSR017689-50"/>
    </source>
</evidence>
<evidence type="ECO:0000313" key="20">
    <source>
        <dbReference type="EMBL" id="GAX79839.1"/>
    </source>
</evidence>
<evidence type="ECO:0000256" key="2">
    <source>
        <dbReference type="ARBA" id="ARBA00002552"/>
    </source>
</evidence>
<evidence type="ECO:0000256" key="3">
    <source>
        <dbReference type="ARBA" id="ARBA00004822"/>
    </source>
</evidence>
<comment type="cofactor">
    <cofactor evidence="1 17 19">
        <name>pyridoxal 5'-phosphate</name>
        <dbReference type="ChEBI" id="CHEBI:597326"/>
    </cofactor>
</comment>
<evidence type="ECO:0000256" key="5">
    <source>
        <dbReference type="ARBA" id="ARBA00012464"/>
    </source>
</evidence>
<accession>A0A250XAB8</accession>
<dbReference type="InterPro" id="IPR015421">
    <property type="entry name" value="PyrdxlP-dep_Trfase_major"/>
</dbReference>
<evidence type="ECO:0000256" key="9">
    <source>
        <dbReference type="ARBA" id="ARBA00022884"/>
    </source>
</evidence>
<dbReference type="AlphaFoldDB" id="A0A250XAB8"/>
<dbReference type="PIRSF" id="PIRSF017689">
    <property type="entry name" value="SepSecS"/>
    <property type="match status" value="1"/>
</dbReference>
<evidence type="ECO:0000256" key="4">
    <source>
        <dbReference type="ARBA" id="ARBA00007037"/>
    </source>
</evidence>
<keyword evidence="11 17" id="KW-0648">Protein biosynthesis</keyword>
<keyword evidence="10 17" id="KW-0663">Pyridoxal phosphate</keyword>
<dbReference type="OrthoDB" id="10263545at2759"/>
<feature type="binding site" evidence="18">
    <location>
        <position position="105"/>
    </location>
    <ligand>
        <name>substrate</name>
    </ligand>
</feature>
<keyword evidence="17" id="KW-0963">Cytoplasm</keyword>
<sequence>MNKGNCDLACGLISRSYIMQGQQALAKRQKQVKALLSSRRLPEEGWDEQSIEMFIQDLSMMDSNNFVGNVGVGEREARVACPLVARRHYHLAHGIGRSGDVAAEQPKAAGSSLLAKITSYLAQDALDLAGMHDLGAVTVLPLATGMSITLTLLAIRQQYLAQPQDKAFSSSLDCGKSGLEKPNLPSYVIWSRIDQKTCLKSIDAAGFKPVVVELLPEGDQLLTDVKGIQQKLEELGPSNVACVVTTTSCFAPRAPDDVVAVAKLCEAAGVAHVINNAYGVQSSQICALITAAWRKGRVDAVIQSTDKNFMVPVGGTIVVAGKRRPGLVEGVNKVYPGRAAVNAHVDLLMTLLHWGARGWRQVLQGREDVLPYLRECLEKAAETVGERVLVTPNNPISMAMTLNKLQQQVGDQKSTHRDATFLGSMLWSRFISGTRVVPKGKKQSVAGIDFLGYGSHADDYPHVYLTAAAAIGTKRGECLEFVDRLIRAYQEYELKYLARSVEPDANSSETH</sequence>
<evidence type="ECO:0000256" key="11">
    <source>
        <dbReference type="ARBA" id="ARBA00022917"/>
    </source>
</evidence>